<reference evidence="2 3" key="1">
    <citation type="submission" date="2020-05" db="EMBL/GenBank/DDBJ databases">
        <title>Aquincola sp. isolate from soil.</title>
        <authorList>
            <person name="Han J."/>
            <person name="Kim D.-U."/>
        </authorList>
    </citation>
    <scope>NUCLEOTIDE SEQUENCE [LARGE SCALE GENOMIC DNA]</scope>
    <source>
        <strain evidence="2 3">S2</strain>
    </source>
</reference>
<dbReference type="InterPro" id="IPR015946">
    <property type="entry name" value="KH_dom-like_a/b"/>
</dbReference>
<dbReference type="EMBL" id="JABRWJ010000020">
    <property type="protein sequence ID" value="NRF72209.1"/>
    <property type="molecule type" value="Genomic_DNA"/>
</dbReference>
<organism evidence="2 3">
    <name type="scientific">Pseudaquabacterium terrae</name>
    <dbReference type="NCBI Taxonomy" id="2732868"/>
    <lineage>
        <taxon>Bacteria</taxon>
        <taxon>Pseudomonadati</taxon>
        <taxon>Pseudomonadota</taxon>
        <taxon>Betaproteobacteria</taxon>
        <taxon>Burkholderiales</taxon>
        <taxon>Sphaerotilaceae</taxon>
        <taxon>Pseudaquabacterium</taxon>
    </lineage>
</organism>
<evidence type="ECO:0000256" key="1">
    <source>
        <dbReference type="ARBA" id="ARBA00007378"/>
    </source>
</evidence>
<dbReference type="PANTHER" id="PTHR33797">
    <property type="entry name" value="ORGANIC HYDROPEROXIDE RESISTANCE PROTEIN-LIKE"/>
    <property type="match status" value="1"/>
</dbReference>
<proteinExistence type="inferred from homology"/>
<dbReference type="RefSeq" id="WP_173135021.1">
    <property type="nucleotide sequence ID" value="NZ_JABRWJ010000020.1"/>
</dbReference>
<name>A0ABX2EUJ4_9BURK</name>
<protein>
    <submittedName>
        <fullName evidence="2">Ohr family peroxiredoxin</fullName>
    </submittedName>
</protein>
<dbReference type="InterPro" id="IPR003718">
    <property type="entry name" value="OsmC/Ohr_fam"/>
</dbReference>
<sequence length="156" mass="16417">MTTTKIQTVLMTGKTHTTASHREGAPRGVERVDIRMSIPGKAENEIVLEAIQLHPTAEQLFAGAWSACYTGALGYAAKAKKVALPSDMSVDIEVDLGQTGGAYFIQARIDVHMPGVAPDMAQAIAHAAHAMCPYSKAVHGNIDVVTNVHAAEALAA</sequence>
<dbReference type="PANTHER" id="PTHR33797:SF2">
    <property type="entry name" value="ORGANIC HYDROPEROXIDE RESISTANCE PROTEIN-LIKE"/>
    <property type="match status" value="1"/>
</dbReference>
<dbReference type="InterPro" id="IPR036102">
    <property type="entry name" value="OsmC/Ohrsf"/>
</dbReference>
<dbReference type="Pfam" id="PF02566">
    <property type="entry name" value="OsmC"/>
    <property type="match status" value="1"/>
</dbReference>
<keyword evidence="3" id="KW-1185">Reference proteome</keyword>
<evidence type="ECO:0000313" key="2">
    <source>
        <dbReference type="EMBL" id="NRF72209.1"/>
    </source>
</evidence>
<dbReference type="SUPFAM" id="SSF82784">
    <property type="entry name" value="OsmC-like"/>
    <property type="match status" value="1"/>
</dbReference>
<evidence type="ECO:0000313" key="3">
    <source>
        <dbReference type="Proteomes" id="UP000737171"/>
    </source>
</evidence>
<gene>
    <name evidence="2" type="ORF">HLB44_35020</name>
</gene>
<dbReference type="Gene3D" id="3.30.300.20">
    <property type="match status" value="1"/>
</dbReference>
<comment type="caution">
    <text evidence="2">The sequence shown here is derived from an EMBL/GenBank/DDBJ whole genome shotgun (WGS) entry which is preliminary data.</text>
</comment>
<dbReference type="InterPro" id="IPR019953">
    <property type="entry name" value="OHR"/>
</dbReference>
<accession>A0ABX2EUJ4</accession>
<comment type="similarity">
    <text evidence="1">Belongs to the OsmC/Ohr family.</text>
</comment>
<dbReference type="Proteomes" id="UP000737171">
    <property type="component" value="Unassembled WGS sequence"/>
</dbReference>
<dbReference type="NCBIfam" id="TIGR03561">
    <property type="entry name" value="organ_hyd_perox"/>
    <property type="match status" value="1"/>
</dbReference>